<sequence>MYGKSATYLPGPPEAYQVDYGQPTFFYCQLAESTSPAQTRCTTAPQPTHKATAASSQPALPETSFKRVHSAAMHRSKAVAVTSQEPLGGVSDGTGAQSHAANNTAGLGGHDAKGPGAPLTLPRKLADAPPLKSNRSTAAPQPTQPATAASASVSAAPPPTGQRRNGSTYAPIMWPSQPPVQVHSQPEKAPQPADAAPSARDAAGRGQTDAPGRQGPGSNASRDDSGQLSLASEGYRLQYPAWSALSLRARVGR</sequence>
<organism evidence="2 3">
    <name type="scientific">Symbiochloris irregularis</name>
    <dbReference type="NCBI Taxonomy" id="706552"/>
    <lineage>
        <taxon>Eukaryota</taxon>
        <taxon>Viridiplantae</taxon>
        <taxon>Chlorophyta</taxon>
        <taxon>core chlorophytes</taxon>
        <taxon>Trebouxiophyceae</taxon>
        <taxon>Trebouxiales</taxon>
        <taxon>Trebouxiaceae</taxon>
        <taxon>Symbiochloris</taxon>
    </lineage>
</organism>
<feature type="compositionally biased region" description="Low complexity" evidence="1">
    <location>
        <begin position="179"/>
        <end position="201"/>
    </location>
</feature>
<feature type="region of interest" description="Disordered" evidence="1">
    <location>
        <begin position="39"/>
        <end position="68"/>
    </location>
</feature>
<gene>
    <name evidence="2" type="ORF">WJX73_010158</name>
</gene>
<dbReference type="AlphaFoldDB" id="A0AAW1P7U3"/>
<feature type="compositionally biased region" description="Polar residues" evidence="1">
    <location>
        <begin position="94"/>
        <end position="105"/>
    </location>
</feature>
<dbReference type="EMBL" id="JALJOQ010000042">
    <property type="protein sequence ID" value="KAK9805785.1"/>
    <property type="molecule type" value="Genomic_DNA"/>
</dbReference>
<keyword evidence="3" id="KW-1185">Reference proteome</keyword>
<dbReference type="Proteomes" id="UP001465755">
    <property type="component" value="Unassembled WGS sequence"/>
</dbReference>
<proteinExistence type="predicted"/>
<protein>
    <submittedName>
        <fullName evidence="2">Uncharacterized protein</fullName>
    </submittedName>
</protein>
<comment type="caution">
    <text evidence="2">The sequence shown here is derived from an EMBL/GenBank/DDBJ whole genome shotgun (WGS) entry which is preliminary data.</text>
</comment>
<feature type="compositionally biased region" description="Low complexity" evidence="1">
    <location>
        <begin position="136"/>
        <end position="155"/>
    </location>
</feature>
<feature type="compositionally biased region" description="Polar residues" evidence="1">
    <location>
        <begin position="216"/>
        <end position="230"/>
    </location>
</feature>
<evidence type="ECO:0000313" key="2">
    <source>
        <dbReference type="EMBL" id="KAK9805785.1"/>
    </source>
</evidence>
<name>A0AAW1P7U3_9CHLO</name>
<evidence type="ECO:0000256" key="1">
    <source>
        <dbReference type="SAM" id="MobiDB-lite"/>
    </source>
</evidence>
<accession>A0AAW1P7U3</accession>
<reference evidence="2 3" key="1">
    <citation type="journal article" date="2024" name="Nat. Commun.">
        <title>Phylogenomics reveals the evolutionary origins of lichenization in chlorophyte algae.</title>
        <authorList>
            <person name="Puginier C."/>
            <person name="Libourel C."/>
            <person name="Otte J."/>
            <person name="Skaloud P."/>
            <person name="Haon M."/>
            <person name="Grisel S."/>
            <person name="Petersen M."/>
            <person name="Berrin J.G."/>
            <person name="Delaux P.M."/>
            <person name="Dal Grande F."/>
            <person name="Keller J."/>
        </authorList>
    </citation>
    <scope>NUCLEOTIDE SEQUENCE [LARGE SCALE GENOMIC DNA]</scope>
    <source>
        <strain evidence="2 3">SAG 2036</strain>
    </source>
</reference>
<feature type="region of interest" description="Disordered" evidence="1">
    <location>
        <begin position="85"/>
        <end position="234"/>
    </location>
</feature>
<evidence type="ECO:0000313" key="3">
    <source>
        <dbReference type="Proteomes" id="UP001465755"/>
    </source>
</evidence>